<dbReference type="PROSITE" id="PS51257">
    <property type="entry name" value="PROKAR_LIPOPROTEIN"/>
    <property type="match status" value="1"/>
</dbReference>
<organism evidence="1 2">
    <name type="scientific">Qipengyuania atrilutea</name>
    <dbReference type="NCBI Taxonomy" id="2744473"/>
    <lineage>
        <taxon>Bacteria</taxon>
        <taxon>Pseudomonadati</taxon>
        <taxon>Pseudomonadota</taxon>
        <taxon>Alphaproteobacteria</taxon>
        <taxon>Sphingomonadales</taxon>
        <taxon>Erythrobacteraceae</taxon>
        <taxon>Qipengyuania</taxon>
    </lineage>
</organism>
<name>A0A850H3J6_9SPHN</name>
<sequence>MKRAVVPLSLFVLGCITGWQANDWLSIDDCLDAGGAWNYERELCDLE</sequence>
<gene>
    <name evidence="1" type="ORF">HUV48_08850</name>
</gene>
<dbReference type="Proteomes" id="UP000561438">
    <property type="component" value="Unassembled WGS sequence"/>
</dbReference>
<dbReference type="AlphaFoldDB" id="A0A850H3J6"/>
<keyword evidence="2" id="KW-1185">Reference proteome</keyword>
<accession>A0A850H3J6</accession>
<proteinExistence type="predicted"/>
<dbReference type="EMBL" id="JABWGV010000003">
    <property type="protein sequence ID" value="NVD45127.1"/>
    <property type="molecule type" value="Genomic_DNA"/>
</dbReference>
<evidence type="ECO:0000313" key="2">
    <source>
        <dbReference type="Proteomes" id="UP000561438"/>
    </source>
</evidence>
<comment type="caution">
    <text evidence="1">The sequence shown here is derived from an EMBL/GenBank/DDBJ whole genome shotgun (WGS) entry which is preliminary data.</text>
</comment>
<reference evidence="1 2" key="1">
    <citation type="submission" date="2020-06" db="EMBL/GenBank/DDBJ databases">
        <title>Altererythrobacter sp. HHU K3-1.</title>
        <authorList>
            <person name="Zhang D."/>
            <person name="Xue H."/>
        </authorList>
    </citation>
    <scope>NUCLEOTIDE SEQUENCE [LARGE SCALE GENOMIC DNA]</scope>
    <source>
        <strain evidence="1 2">HHU K3-1</strain>
    </source>
</reference>
<protein>
    <submittedName>
        <fullName evidence="1">Uncharacterized protein</fullName>
    </submittedName>
</protein>
<evidence type="ECO:0000313" key="1">
    <source>
        <dbReference type="EMBL" id="NVD45127.1"/>
    </source>
</evidence>